<keyword evidence="4" id="KW-1185">Reference proteome</keyword>
<dbReference type="GO" id="GO:0003824">
    <property type="term" value="F:catalytic activity"/>
    <property type="evidence" value="ECO:0007669"/>
    <property type="project" value="InterPro"/>
</dbReference>
<dbReference type="InterPro" id="IPR001763">
    <property type="entry name" value="Rhodanese-like_dom"/>
</dbReference>
<dbReference type="PROSITE" id="PS50206">
    <property type="entry name" value="RHODANESE_3"/>
    <property type="match status" value="1"/>
</dbReference>
<organism evidence="3 4">
    <name type="scientific">Musa troglodytarum</name>
    <name type="common">fe'i banana</name>
    <dbReference type="NCBI Taxonomy" id="320322"/>
    <lineage>
        <taxon>Eukaryota</taxon>
        <taxon>Viridiplantae</taxon>
        <taxon>Streptophyta</taxon>
        <taxon>Embryophyta</taxon>
        <taxon>Tracheophyta</taxon>
        <taxon>Spermatophyta</taxon>
        <taxon>Magnoliopsida</taxon>
        <taxon>Liliopsida</taxon>
        <taxon>Zingiberales</taxon>
        <taxon>Musaceae</taxon>
        <taxon>Musa</taxon>
    </lineage>
</organism>
<dbReference type="PANTHER" id="PTHR44542:SF12">
    <property type="entry name" value="THIOSULFATE SULFURTRANSFERASE 18"/>
    <property type="match status" value="1"/>
</dbReference>
<dbReference type="PANTHER" id="PTHR44542">
    <property type="entry name" value="THIOSULFATE SULFURTRANSFERASE 18"/>
    <property type="match status" value="1"/>
</dbReference>
<feature type="domain" description="Rhodanese" evidence="2">
    <location>
        <begin position="80"/>
        <end position="180"/>
    </location>
</feature>
<dbReference type="InterPro" id="IPR036873">
    <property type="entry name" value="Rhodanese-like_dom_sf"/>
</dbReference>
<dbReference type="SUPFAM" id="SSF52821">
    <property type="entry name" value="Rhodanese/Cell cycle control phosphatase"/>
    <property type="match status" value="1"/>
</dbReference>
<evidence type="ECO:0000256" key="1">
    <source>
        <dbReference type="SAM" id="MobiDB-lite"/>
    </source>
</evidence>
<evidence type="ECO:0000259" key="2">
    <source>
        <dbReference type="PROSITE" id="PS50206"/>
    </source>
</evidence>
<accession>A0A9E7G842</accession>
<dbReference type="Pfam" id="PF00581">
    <property type="entry name" value="Rhodanese"/>
    <property type="match status" value="1"/>
</dbReference>
<reference evidence="3" key="1">
    <citation type="submission" date="2022-05" db="EMBL/GenBank/DDBJ databases">
        <title>The Musa troglodytarum L. genome provides insights into the mechanism of non-climacteric behaviour and enrichment of carotenoids.</title>
        <authorList>
            <person name="Wang J."/>
        </authorList>
    </citation>
    <scope>NUCLEOTIDE SEQUENCE</scope>
    <source>
        <tissue evidence="3">Leaf</tissue>
    </source>
</reference>
<protein>
    <submittedName>
        <fullName evidence="3">RHOD</fullName>
    </submittedName>
</protein>
<feature type="compositionally biased region" description="Basic and acidic residues" evidence="1">
    <location>
        <begin position="1"/>
        <end position="10"/>
    </location>
</feature>
<proteinExistence type="predicted"/>
<sequence>MTRAAPDRFIHVANTSEDGKDVDRTSRVDQPRNKTIACKPGSGFSAPPADSSQDIRQYMAPIRSSESAVTVDVHAAKGFVDSGHKYLDVRTVEEFKKGHPWNALNVPYVFFTPQGREKNPEFLEQVSLICDKHDHIVVGCQSGVRSLQATEELLKAGFEHVKNMGGGYVAWVENGFLVKALQEEL</sequence>
<dbReference type="CDD" id="cd00158">
    <property type="entry name" value="RHOD"/>
    <property type="match status" value="1"/>
</dbReference>
<evidence type="ECO:0000313" key="4">
    <source>
        <dbReference type="Proteomes" id="UP001055439"/>
    </source>
</evidence>
<dbReference type="EMBL" id="CP097507">
    <property type="protein sequence ID" value="URE07572.1"/>
    <property type="molecule type" value="Genomic_DNA"/>
</dbReference>
<dbReference type="OrthoDB" id="566238at2759"/>
<dbReference type="AlphaFoldDB" id="A0A9E7G842"/>
<dbReference type="SMART" id="SM00450">
    <property type="entry name" value="RHOD"/>
    <property type="match status" value="1"/>
</dbReference>
<evidence type="ECO:0000313" key="3">
    <source>
        <dbReference type="EMBL" id="URE07572.1"/>
    </source>
</evidence>
<gene>
    <name evidence="3" type="ORF">MUK42_19868</name>
</gene>
<feature type="compositionally biased region" description="Basic and acidic residues" evidence="1">
    <location>
        <begin position="17"/>
        <end position="32"/>
    </location>
</feature>
<dbReference type="InterPro" id="IPR044684">
    <property type="entry name" value="STR17/STR18/HARC1-like"/>
</dbReference>
<dbReference type="Proteomes" id="UP001055439">
    <property type="component" value="Chromosome 5"/>
</dbReference>
<name>A0A9E7G842_9LILI</name>
<dbReference type="Gene3D" id="3.40.250.10">
    <property type="entry name" value="Rhodanese-like domain"/>
    <property type="match status" value="1"/>
</dbReference>
<feature type="region of interest" description="Disordered" evidence="1">
    <location>
        <begin position="1"/>
        <end position="52"/>
    </location>
</feature>